<feature type="transmembrane region" description="Helical" evidence="5">
    <location>
        <begin position="258"/>
        <end position="279"/>
    </location>
</feature>
<feature type="domain" description="G-protein coupled receptors family 2 profile 2" evidence="6">
    <location>
        <begin position="18"/>
        <end position="281"/>
    </location>
</feature>
<feature type="transmembrane region" description="Helical" evidence="5">
    <location>
        <begin position="20"/>
        <end position="47"/>
    </location>
</feature>
<dbReference type="EMBL" id="WTPW01000601">
    <property type="protein sequence ID" value="KAF0496187.1"/>
    <property type="molecule type" value="Genomic_DNA"/>
</dbReference>
<evidence type="ECO:0000259" key="6">
    <source>
        <dbReference type="PROSITE" id="PS50261"/>
    </source>
</evidence>
<sequence length="380" mass="42746">MKSLNVSLNNDDDLDPTINYVKGMIAICTFSTLSNIACIIMLTWIITQKHTRNTTVCHLVTNLLLSDFCQSIGFMISYYWISIGTIKEGTICDIQGFMINFGDTSSGTWTFVISFHTYMLVVHNYECPHIVFVSMLIVWTVNLMISLAGFAIQTSGQPFYDSAGGAWCWISEDYVNYRISFHYGIMLSVVAFMIILYAIMFVALYKRQRRMSVNESKRILQSVNKKLIWYPLAYIILVTPLAIERICAIIHYDLPFEFLITSGCILTCAGLTDSIIYGITRNVVSVKSMASVMPKLKSITGLRSKPSISLRKILNNTDTLDSFSATTDLASFISVTKTRQIRISIIGTSTESSVLNNIGRDEIDLNEIDLDEIDLDDLKA</sequence>
<evidence type="ECO:0000313" key="8">
    <source>
        <dbReference type="EMBL" id="KAF0496187.1"/>
    </source>
</evidence>
<dbReference type="GO" id="GO:0005886">
    <property type="term" value="C:plasma membrane"/>
    <property type="evidence" value="ECO:0007669"/>
    <property type="project" value="TreeGrafter"/>
</dbReference>
<dbReference type="AlphaFoldDB" id="A0A8H4AHG8"/>
<dbReference type="OrthoDB" id="100006at2759"/>
<evidence type="ECO:0000256" key="5">
    <source>
        <dbReference type="SAM" id="Phobius"/>
    </source>
</evidence>
<keyword evidence="3 5" id="KW-1133">Transmembrane helix</keyword>
<dbReference type="InterPro" id="IPR017452">
    <property type="entry name" value="GPCR_Rhodpsn_7TM"/>
</dbReference>
<feature type="transmembrane region" description="Helical" evidence="5">
    <location>
        <begin position="59"/>
        <end position="81"/>
    </location>
</feature>
<feature type="transmembrane region" description="Helical" evidence="5">
    <location>
        <begin position="181"/>
        <end position="206"/>
    </location>
</feature>
<evidence type="ECO:0000256" key="2">
    <source>
        <dbReference type="ARBA" id="ARBA00022692"/>
    </source>
</evidence>
<feature type="transmembrane region" description="Helical" evidence="5">
    <location>
        <begin position="106"/>
        <end position="123"/>
    </location>
</feature>
<dbReference type="GO" id="GO:0007189">
    <property type="term" value="P:adenylate cyclase-activating G protein-coupled receptor signaling pathway"/>
    <property type="evidence" value="ECO:0007669"/>
    <property type="project" value="TreeGrafter"/>
</dbReference>
<feature type="domain" description="G-protein coupled receptors family 1 profile" evidence="7">
    <location>
        <begin position="37"/>
        <end position="277"/>
    </location>
</feature>
<comment type="caution">
    <text evidence="8">The sequence shown here is derived from an EMBL/GenBank/DDBJ whole genome shotgun (WGS) entry which is preliminary data.</text>
</comment>
<dbReference type="GO" id="GO:0004930">
    <property type="term" value="F:G protein-coupled receptor activity"/>
    <property type="evidence" value="ECO:0007669"/>
    <property type="project" value="TreeGrafter"/>
</dbReference>
<dbReference type="Gene3D" id="1.20.1070.10">
    <property type="entry name" value="Rhodopsin 7-helix transmembrane proteins"/>
    <property type="match status" value="1"/>
</dbReference>
<keyword evidence="8" id="KW-0675">Receptor</keyword>
<evidence type="ECO:0000313" key="9">
    <source>
        <dbReference type="Proteomes" id="UP000439903"/>
    </source>
</evidence>
<protein>
    <submittedName>
        <fullName evidence="8">G protein-coupled receptor</fullName>
    </submittedName>
</protein>
<dbReference type="Proteomes" id="UP000439903">
    <property type="component" value="Unassembled WGS sequence"/>
</dbReference>
<comment type="subcellular location">
    <subcellularLocation>
        <location evidence="1">Membrane</location>
        <topology evidence="1">Multi-pass membrane protein</topology>
    </subcellularLocation>
</comment>
<proteinExistence type="predicted"/>
<dbReference type="PANTHER" id="PTHR23112:SF37">
    <property type="entry name" value="G PROTEIN-COUPLED RECEPTOR GPR1"/>
    <property type="match status" value="1"/>
</dbReference>
<dbReference type="InterPro" id="IPR017981">
    <property type="entry name" value="GPCR_2-like_7TM"/>
</dbReference>
<dbReference type="Pfam" id="PF05462">
    <property type="entry name" value="Dicty_CAR"/>
    <property type="match status" value="1"/>
</dbReference>
<evidence type="ECO:0000256" key="3">
    <source>
        <dbReference type="ARBA" id="ARBA00022989"/>
    </source>
</evidence>
<dbReference type="SUPFAM" id="SSF81321">
    <property type="entry name" value="Family A G protein-coupled receptor-like"/>
    <property type="match status" value="1"/>
</dbReference>
<keyword evidence="4 5" id="KW-0472">Membrane</keyword>
<accession>A0A8H4AHG8</accession>
<name>A0A8H4AHG8_GIGMA</name>
<evidence type="ECO:0000256" key="4">
    <source>
        <dbReference type="ARBA" id="ARBA00023136"/>
    </source>
</evidence>
<dbReference type="PROSITE" id="PS50262">
    <property type="entry name" value="G_PROTEIN_RECEP_F1_2"/>
    <property type="match status" value="1"/>
</dbReference>
<dbReference type="GO" id="GO:0007166">
    <property type="term" value="P:cell surface receptor signaling pathway"/>
    <property type="evidence" value="ECO:0007669"/>
    <property type="project" value="InterPro"/>
</dbReference>
<dbReference type="PANTHER" id="PTHR23112">
    <property type="entry name" value="G PROTEIN-COUPLED RECEPTOR 157-RELATED"/>
    <property type="match status" value="1"/>
</dbReference>
<dbReference type="PROSITE" id="PS50261">
    <property type="entry name" value="G_PROTEIN_RECEP_F2_4"/>
    <property type="match status" value="1"/>
</dbReference>
<reference evidence="8 9" key="1">
    <citation type="journal article" date="2019" name="Environ. Microbiol.">
        <title>At the nexus of three kingdoms: the genome of the mycorrhizal fungus Gigaspora margarita provides insights into plant, endobacterial and fungal interactions.</title>
        <authorList>
            <person name="Venice F."/>
            <person name="Ghignone S."/>
            <person name="Salvioli di Fossalunga A."/>
            <person name="Amselem J."/>
            <person name="Novero M."/>
            <person name="Xianan X."/>
            <person name="Sedzielewska Toro K."/>
            <person name="Morin E."/>
            <person name="Lipzen A."/>
            <person name="Grigoriev I.V."/>
            <person name="Henrissat B."/>
            <person name="Martin F.M."/>
            <person name="Bonfante P."/>
        </authorList>
    </citation>
    <scope>NUCLEOTIDE SEQUENCE [LARGE SCALE GENOMIC DNA]</scope>
    <source>
        <strain evidence="8 9">BEG34</strain>
    </source>
</reference>
<gene>
    <name evidence="8" type="ORF">F8M41_021053</name>
</gene>
<keyword evidence="2 5" id="KW-0812">Transmembrane</keyword>
<evidence type="ECO:0000256" key="1">
    <source>
        <dbReference type="ARBA" id="ARBA00004141"/>
    </source>
</evidence>
<feature type="transmembrane region" description="Helical" evidence="5">
    <location>
        <begin position="130"/>
        <end position="152"/>
    </location>
</feature>
<evidence type="ECO:0000259" key="7">
    <source>
        <dbReference type="PROSITE" id="PS50262"/>
    </source>
</evidence>
<organism evidence="8 9">
    <name type="scientific">Gigaspora margarita</name>
    <dbReference type="NCBI Taxonomy" id="4874"/>
    <lineage>
        <taxon>Eukaryota</taxon>
        <taxon>Fungi</taxon>
        <taxon>Fungi incertae sedis</taxon>
        <taxon>Mucoromycota</taxon>
        <taxon>Glomeromycotina</taxon>
        <taxon>Glomeromycetes</taxon>
        <taxon>Diversisporales</taxon>
        <taxon>Gigasporaceae</taxon>
        <taxon>Gigaspora</taxon>
    </lineage>
</organism>
<feature type="transmembrane region" description="Helical" evidence="5">
    <location>
        <begin position="227"/>
        <end position="252"/>
    </location>
</feature>
<keyword evidence="9" id="KW-1185">Reference proteome</keyword>